<accession>G0RFC6</accession>
<evidence type="ECO:0000259" key="2">
    <source>
        <dbReference type="Pfam" id="PF24476"/>
    </source>
</evidence>
<dbReference type="KEGG" id="tre:TRIREDRAFT_105342"/>
<evidence type="ECO:0000313" key="4">
    <source>
        <dbReference type="Proteomes" id="UP000008984"/>
    </source>
</evidence>
<feature type="compositionally biased region" description="Low complexity" evidence="1">
    <location>
        <begin position="75"/>
        <end position="122"/>
    </location>
</feature>
<dbReference type="EMBL" id="GL985060">
    <property type="protein sequence ID" value="EGR50115.1"/>
    <property type="molecule type" value="Genomic_DNA"/>
</dbReference>
<feature type="region of interest" description="Disordered" evidence="1">
    <location>
        <begin position="73"/>
        <end position="122"/>
    </location>
</feature>
<proteinExistence type="predicted"/>
<evidence type="ECO:0000313" key="3">
    <source>
        <dbReference type="EMBL" id="EGR50115.1"/>
    </source>
</evidence>
<dbReference type="HOGENOM" id="CLU_026305_4_0_1"/>
<reference evidence="3 4" key="1">
    <citation type="journal article" date="2008" name="Nat. Biotechnol.">
        <title>Genome sequencing and analysis of the biomass-degrading fungus Trichoderma reesei (syn. Hypocrea jecorina).</title>
        <authorList>
            <person name="Martinez D."/>
            <person name="Berka R.M."/>
            <person name="Henrissat B."/>
            <person name="Saloheimo M."/>
            <person name="Arvas M."/>
            <person name="Baker S.E."/>
            <person name="Chapman J."/>
            <person name="Chertkov O."/>
            <person name="Coutinho P.M."/>
            <person name="Cullen D."/>
            <person name="Danchin E.G."/>
            <person name="Grigoriev I.V."/>
            <person name="Harris P."/>
            <person name="Jackson M."/>
            <person name="Kubicek C.P."/>
            <person name="Han C.S."/>
            <person name="Ho I."/>
            <person name="Larrondo L.F."/>
            <person name="de Leon A.L."/>
            <person name="Magnuson J.K."/>
            <person name="Merino S."/>
            <person name="Misra M."/>
            <person name="Nelson B."/>
            <person name="Putnam N."/>
            <person name="Robbertse B."/>
            <person name="Salamov A.A."/>
            <person name="Schmoll M."/>
            <person name="Terry A."/>
            <person name="Thayer N."/>
            <person name="Westerholm-Parvinen A."/>
            <person name="Schoch C.L."/>
            <person name="Yao J."/>
            <person name="Barabote R."/>
            <person name="Nelson M.A."/>
            <person name="Detter C."/>
            <person name="Bruce D."/>
            <person name="Kuske C.R."/>
            <person name="Xie G."/>
            <person name="Richardson P."/>
            <person name="Rokhsar D.S."/>
            <person name="Lucas S.M."/>
            <person name="Rubin E.M."/>
            <person name="Dunn-Coleman N."/>
            <person name="Ward M."/>
            <person name="Brettin T.S."/>
        </authorList>
    </citation>
    <scope>NUCLEOTIDE SEQUENCE [LARGE SCALE GENOMIC DNA]</scope>
    <source>
        <strain evidence="3 4">QM6a</strain>
    </source>
</reference>
<dbReference type="eggNOG" id="ENOG502SISW">
    <property type="taxonomic scope" value="Eukaryota"/>
</dbReference>
<dbReference type="Pfam" id="PF24476">
    <property type="entry name" value="DUF7580"/>
    <property type="match status" value="1"/>
</dbReference>
<feature type="compositionally biased region" description="Low complexity" evidence="1">
    <location>
        <begin position="417"/>
        <end position="430"/>
    </location>
</feature>
<dbReference type="GeneID" id="18481016"/>
<dbReference type="Proteomes" id="UP000008984">
    <property type="component" value="Unassembled WGS sequence"/>
</dbReference>
<dbReference type="InterPro" id="IPR056002">
    <property type="entry name" value="DUF7580"/>
</dbReference>
<gene>
    <name evidence="3" type="ORF">TRIREDRAFT_105342</name>
</gene>
<name>G0RFC6_HYPJQ</name>
<feature type="region of interest" description="Disordered" evidence="1">
    <location>
        <begin position="408"/>
        <end position="431"/>
    </location>
</feature>
<dbReference type="PANTHER" id="PTHR35186">
    <property type="entry name" value="ANK_REP_REGION DOMAIN-CONTAINING PROTEIN"/>
    <property type="match status" value="1"/>
</dbReference>
<dbReference type="AlphaFoldDB" id="G0RFC6"/>
<feature type="region of interest" description="Disordered" evidence="1">
    <location>
        <begin position="332"/>
        <end position="370"/>
    </location>
</feature>
<dbReference type="VEuPathDB" id="FungiDB:TRIREDRAFT_105342"/>
<dbReference type="RefSeq" id="XP_006963648.1">
    <property type="nucleotide sequence ID" value="XM_006963586.1"/>
</dbReference>
<feature type="compositionally biased region" description="Polar residues" evidence="1">
    <location>
        <begin position="359"/>
        <end position="370"/>
    </location>
</feature>
<dbReference type="OrthoDB" id="3565018at2759"/>
<dbReference type="PANTHER" id="PTHR35186:SF4">
    <property type="entry name" value="PRION-INHIBITION AND PROPAGATION HELO DOMAIN-CONTAINING PROTEIN"/>
    <property type="match status" value="1"/>
</dbReference>
<protein>
    <submittedName>
        <fullName evidence="3">Predicted protein</fullName>
    </submittedName>
</protein>
<feature type="compositionally biased region" description="Polar residues" evidence="1">
    <location>
        <begin position="342"/>
        <end position="353"/>
    </location>
</feature>
<keyword evidence="4" id="KW-1185">Reference proteome</keyword>
<evidence type="ECO:0000256" key="1">
    <source>
        <dbReference type="SAM" id="MobiDB-lite"/>
    </source>
</evidence>
<organism evidence="4">
    <name type="scientific">Hypocrea jecorina (strain QM6a)</name>
    <name type="common">Trichoderma reesei</name>
    <dbReference type="NCBI Taxonomy" id="431241"/>
    <lineage>
        <taxon>Eukaryota</taxon>
        <taxon>Fungi</taxon>
        <taxon>Dikarya</taxon>
        <taxon>Ascomycota</taxon>
        <taxon>Pezizomycotina</taxon>
        <taxon>Sordariomycetes</taxon>
        <taxon>Hypocreomycetidae</taxon>
        <taxon>Hypocreales</taxon>
        <taxon>Hypocreaceae</taxon>
        <taxon>Trichoderma</taxon>
    </lineage>
</organism>
<sequence length="656" mass="73175">MDKTGKFTKVVIALTQYGPPLKVSKVVAHPKTSVTRGLCPAALSHTLRQQRKSTHHHSPLTCFSLSLSVSPKPFPSHSTSSHSPPHHLTTSPPHHLTTSPPHHLTTSPPHHLTTSPPHHLTTTTPKEAMAEAVGIALSVLPIVIWALEKYSEPLDAYSDYHRAIGTLQANLQIQRMHLEATLQSIGLRHPTPRELADCLRQRFPSHHREIAFIVRQMDEMMIGMMDGLQVDMSRKPLWTTHDSPDRISWEWRRVKRSFRTKKCDKMIRDLRSWNDDLRHLVQSAAAAEPRPPDESHAIQRVRRLYNRGNCESVRRTLRSLHRALQAGLLGDGDACHQLPTPRGNSSPNSSNKTTRTKQTHPTNNTLKASVEDTSITSIPPLPQKPLIPCPPPPITNLCNALSSPSHTEELFGSLKDPTPSSTSSSSSSSSHEGTFFSLSHLSRNHDAIIREISLEKIIATESQRVAPAIQPLSAKRRYGIAASLAWAVLYLADSPWLSQGLNRHKVKLFLQRKQANGFISLSEKAYLASSLSKPTTTTLPSPASSSASLRHITATTRRTPKSLIFDLGILLIELAVNQSFSRDSLSAILQHDYRPLKNYLDRVEQEAGIYYFNAAQRCVYGVFLADQGQMDFDLDMFQHEFYSTVVAPLQATYEGR</sequence>
<feature type="domain" description="DUF7580" evidence="2">
    <location>
        <begin position="394"/>
        <end position="651"/>
    </location>
</feature>